<evidence type="ECO:0000256" key="1">
    <source>
        <dbReference type="SAM" id="Phobius"/>
    </source>
</evidence>
<dbReference type="AlphaFoldDB" id="A0AB74UP30"/>
<keyword evidence="1" id="KW-1133">Transmembrane helix</keyword>
<accession>A0AB74UP30</accession>
<dbReference type="EMBL" id="CP170721">
    <property type="protein sequence ID" value="XIA18496.1"/>
    <property type="molecule type" value="Genomic_DNA"/>
</dbReference>
<evidence type="ECO:0008006" key="3">
    <source>
        <dbReference type="Google" id="ProtNLM"/>
    </source>
</evidence>
<feature type="transmembrane region" description="Helical" evidence="1">
    <location>
        <begin position="31"/>
        <end position="52"/>
    </location>
</feature>
<dbReference type="RefSeq" id="WP_395120322.1">
    <property type="nucleotide sequence ID" value="NZ_CP170721.1"/>
</dbReference>
<feature type="transmembrane region" description="Helical" evidence="1">
    <location>
        <begin position="110"/>
        <end position="128"/>
    </location>
</feature>
<evidence type="ECO:0000313" key="2">
    <source>
        <dbReference type="EMBL" id="XIA18496.1"/>
    </source>
</evidence>
<keyword evidence="1" id="KW-0812">Transmembrane</keyword>
<feature type="transmembrane region" description="Helical" evidence="1">
    <location>
        <begin position="182"/>
        <end position="202"/>
    </location>
</feature>
<organism evidence="2">
    <name type="scientific">Rhodanobacter sp. FW102-FHT14D07</name>
    <dbReference type="NCBI Taxonomy" id="3351462"/>
    <lineage>
        <taxon>Bacteria</taxon>
        <taxon>Pseudomonadati</taxon>
        <taxon>Pseudomonadota</taxon>
        <taxon>Gammaproteobacteria</taxon>
        <taxon>Lysobacterales</taxon>
        <taxon>Rhodanobacteraceae</taxon>
        <taxon>Rhodanobacter</taxon>
    </lineage>
</organism>
<proteinExistence type="predicted"/>
<gene>
    <name evidence="2" type="ORF">ACFYG5_18375</name>
</gene>
<feature type="transmembrane region" description="Helical" evidence="1">
    <location>
        <begin position="149"/>
        <end position="170"/>
    </location>
</feature>
<keyword evidence="1" id="KW-0472">Membrane</keyword>
<name>A0AB74UP30_9GAMM</name>
<protein>
    <recommendedName>
        <fullName evidence="3">DUF3180 domain-containing protein</fullName>
    </recommendedName>
</protein>
<feature type="transmembrane region" description="Helical" evidence="1">
    <location>
        <begin position="7"/>
        <end position="25"/>
    </location>
</feature>
<feature type="transmembrane region" description="Helical" evidence="1">
    <location>
        <begin position="73"/>
        <end position="90"/>
    </location>
</feature>
<reference evidence="2" key="1">
    <citation type="submission" date="2024-10" db="EMBL/GenBank/DDBJ databases">
        <authorList>
            <person name="Lesea H.P."/>
            <person name="Kuehl J.V."/>
            <person name="Chandonia J.-M."/>
        </authorList>
    </citation>
    <scope>NUCLEOTIDE SEQUENCE</scope>
    <source>
        <strain evidence="2">FW102-FHT14D07</strain>
    </source>
</reference>
<sequence length="214" mass="23599">MSRNLRYFVLVPLSVAAFYVLFVLPDVDLGWPGGLAVLGGAWLVWYLLWATLQESAAMAARDESVAPVSPGEQRAWIGLVFTAAIGAYYLLRGSQMVAADGSMAPEASAIGRHIGMLVVGWLVVMQLLRHRWRDTVEQDERDRQIEARACGWARVGLSVFVIGLAVMFAFSPLERLAWARPMAVANLLIVGLMASCLLEYLATGMAYWHDRRSA</sequence>